<evidence type="ECO:0000256" key="3">
    <source>
        <dbReference type="ARBA" id="ARBA00004635"/>
    </source>
</evidence>
<evidence type="ECO:0000256" key="15">
    <source>
        <dbReference type="RuleBase" id="RU004335"/>
    </source>
</evidence>
<keyword evidence="11" id="KW-1015">Disulfide bond</keyword>
<keyword evidence="6" id="KW-1003">Cell membrane</keyword>
<evidence type="ECO:0000313" key="19">
    <source>
        <dbReference type="EMBL" id="KAH7433749.1"/>
    </source>
</evidence>
<comment type="similarity">
    <text evidence="4 15">Belongs to the glycosyl hydrolase 17 family.</text>
</comment>
<dbReference type="EC" id="3.2.1.39" evidence="5"/>
<proteinExistence type="inferred from homology"/>
<evidence type="ECO:0000256" key="6">
    <source>
        <dbReference type="ARBA" id="ARBA00022475"/>
    </source>
</evidence>
<evidence type="ECO:0000256" key="4">
    <source>
        <dbReference type="ARBA" id="ARBA00008773"/>
    </source>
</evidence>
<accession>A0A8T2UN97</accession>
<comment type="subcellular location">
    <subcellularLocation>
        <location evidence="2">Cell membrane</location>
    </subcellularLocation>
    <subcellularLocation>
        <location evidence="3">Membrane</location>
        <topology evidence="3">Lipid-anchor</topology>
    </subcellularLocation>
</comment>
<keyword evidence="7 17" id="KW-0732">Signal</keyword>
<evidence type="ECO:0000259" key="18">
    <source>
        <dbReference type="SMART" id="SM00768"/>
    </source>
</evidence>
<keyword evidence="8 16" id="KW-0378">Hydrolase</keyword>
<feature type="domain" description="X8" evidence="18">
    <location>
        <begin position="386"/>
        <end position="469"/>
    </location>
</feature>
<keyword evidence="12" id="KW-0325">Glycoprotein</keyword>
<evidence type="ECO:0000256" key="9">
    <source>
        <dbReference type="ARBA" id="ARBA00022821"/>
    </source>
</evidence>
<evidence type="ECO:0000256" key="14">
    <source>
        <dbReference type="ARBA" id="ARBA00023295"/>
    </source>
</evidence>
<dbReference type="InterPro" id="IPR012946">
    <property type="entry name" value="X8"/>
</dbReference>
<reference evidence="19" key="1">
    <citation type="submission" date="2021-08" db="EMBL/GenBank/DDBJ databases">
        <title>WGS assembly of Ceratopteris richardii.</title>
        <authorList>
            <person name="Marchant D.B."/>
            <person name="Chen G."/>
            <person name="Jenkins J."/>
            <person name="Shu S."/>
            <person name="Leebens-Mack J."/>
            <person name="Grimwood J."/>
            <person name="Schmutz J."/>
            <person name="Soltis P."/>
            <person name="Soltis D."/>
            <person name="Chen Z.-H."/>
        </authorList>
    </citation>
    <scope>NUCLEOTIDE SEQUENCE</scope>
    <source>
        <strain evidence="19">Whitten #5841</strain>
        <tissue evidence="19">Leaf</tissue>
    </source>
</reference>
<keyword evidence="9" id="KW-0611">Plant defense</keyword>
<dbReference type="GO" id="GO:0006952">
    <property type="term" value="P:defense response"/>
    <property type="evidence" value="ECO:0007669"/>
    <property type="project" value="UniProtKB-KW"/>
</dbReference>
<dbReference type="Proteomes" id="UP000825935">
    <property type="component" value="Chromosome 7"/>
</dbReference>
<protein>
    <recommendedName>
        <fullName evidence="5">glucan endo-1,3-beta-D-glucosidase</fullName>
        <ecNumber evidence="5">3.2.1.39</ecNumber>
    </recommendedName>
</protein>
<dbReference type="SUPFAM" id="SSF51445">
    <property type="entry name" value="(Trans)glycosidases"/>
    <property type="match status" value="1"/>
</dbReference>
<evidence type="ECO:0000256" key="16">
    <source>
        <dbReference type="RuleBase" id="RU004336"/>
    </source>
</evidence>
<evidence type="ECO:0000256" key="8">
    <source>
        <dbReference type="ARBA" id="ARBA00022801"/>
    </source>
</evidence>
<organism evidence="19 20">
    <name type="scientific">Ceratopteris richardii</name>
    <name type="common">Triangle waterfern</name>
    <dbReference type="NCBI Taxonomy" id="49495"/>
    <lineage>
        <taxon>Eukaryota</taxon>
        <taxon>Viridiplantae</taxon>
        <taxon>Streptophyta</taxon>
        <taxon>Embryophyta</taxon>
        <taxon>Tracheophyta</taxon>
        <taxon>Polypodiopsida</taxon>
        <taxon>Polypodiidae</taxon>
        <taxon>Polypodiales</taxon>
        <taxon>Pteridineae</taxon>
        <taxon>Pteridaceae</taxon>
        <taxon>Parkerioideae</taxon>
        <taxon>Ceratopteris</taxon>
    </lineage>
</organism>
<dbReference type="Pfam" id="PF00332">
    <property type="entry name" value="Glyco_hydro_17"/>
    <property type="match status" value="1"/>
</dbReference>
<evidence type="ECO:0000256" key="17">
    <source>
        <dbReference type="SAM" id="SignalP"/>
    </source>
</evidence>
<gene>
    <name evidence="19" type="ORF">KP509_07G084000</name>
</gene>
<dbReference type="SMART" id="SM00768">
    <property type="entry name" value="X8"/>
    <property type="match status" value="1"/>
</dbReference>
<dbReference type="OrthoDB" id="408788at2759"/>
<dbReference type="PROSITE" id="PS00587">
    <property type="entry name" value="GLYCOSYL_HYDROL_F17"/>
    <property type="match status" value="1"/>
</dbReference>
<evidence type="ECO:0000256" key="5">
    <source>
        <dbReference type="ARBA" id="ARBA00012780"/>
    </source>
</evidence>
<evidence type="ECO:0000313" key="20">
    <source>
        <dbReference type="Proteomes" id="UP000825935"/>
    </source>
</evidence>
<dbReference type="GO" id="GO:0042973">
    <property type="term" value="F:glucan endo-1,3-beta-D-glucosidase activity"/>
    <property type="evidence" value="ECO:0007669"/>
    <property type="project" value="UniProtKB-EC"/>
</dbReference>
<evidence type="ECO:0000256" key="2">
    <source>
        <dbReference type="ARBA" id="ARBA00004236"/>
    </source>
</evidence>
<name>A0A8T2UN97_CERRI</name>
<evidence type="ECO:0000256" key="10">
    <source>
        <dbReference type="ARBA" id="ARBA00023136"/>
    </source>
</evidence>
<dbReference type="PANTHER" id="PTHR32227">
    <property type="entry name" value="GLUCAN ENDO-1,3-BETA-GLUCOSIDASE BG1-RELATED-RELATED"/>
    <property type="match status" value="1"/>
</dbReference>
<dbReference type="FunFam" id="3.20.20.80:FF:000008">
    <property type="entry name" value="Glucan endo-1,3-beta-glucosidase 5"/>
    <property type="match status" value="1"/>
</dbReference>
<dbReference type="EMBL" id="CM035412">
    <property type="protein sequence ID" value="KAH7433749.1"/>
    <property type="molecule type" value="Genomic_DNA"/>
</dbReference>
<dbReference type="GO" id="GO:0005886">
    <property type="term" value="C:plasma membrane"/>
    <property type="evidence" value="ECO:0007669"/>
    <property type="project" value="UniProtKB-SubCell"/>
</dbReference>
<feature type="signal peptide" evidence="17">
    <location>
        <begin position="1"/>
        <end position="36"/>
    </location>
</feature>
<evidence type="ECO:0000256" key="1">
    <source>
        <dbReference type="ARBA" id="ARBA00000382"/>
    </source>
</evidence>
<keyword evidence="20" id="KW-1185">Reference proteome</keyword>
<evidence type="ECO:0000256" key="11">
    <source>
        <dbReference type="ARBA" id="ARBA00023157"/>
    </source>
</evidence>
<keyword evidence="14 16" id="KW-0326">Glycosidase</keyword>
<evidence type="ECO:0000256" key="12">
    <source>
        <dbReference type="ARBA" id="ARBA00023180"/>
    </source>
</evidence>
<comment type="caution">
    <text evidence="19">The sequence shown here is derived from an EMBL/GenBank/DDBJ whole genome shotgun (WGS) entry which is preliminary data.</text>
</comment>
<dbReference type="Gene3D" id="3.20.20.80">
    <property type="entry name" value="Glycosidases"/>
    <property type="match status" value="1"/>
</dbReference>
<dbReference type="GO" id="GO:0005975">
    <property type="term" value="P:carbohydrate metabolic process"/>
    <property type="evidence" value="ECO:0007669"/>
    <property type="project" value="InterPro"/>
</dbReference>
<keyword evidence="10" id="KW-0472">Membrane</keyword>
<dbReference type="InterPro" id="IPR017853">
    <property type="entry name" value="GH"/>
</dbReference>
<dbReference type="OMA" id="DQDEVAC"/>
<evidence type="ECO:0000256" key="7">
    <source>
        <dbReference type="ARBA" id="ARBA00022729"/>
    </source>
</evidence>
<keyword evidence="13" id="KW-0449">Lipoprotein</keyword>
<dbReference type="FunFam" id="1.20.58.1040:FF:000002">
    <property type="entry name" value="Glucan endo-1,3-beta-glucosidase 8"/>
    <property type="match status" value="1"/>
</dbReference>
<sequence>MSCSYPFRPSDIPHPSFVCTLLVFMVLMGCLRPVYSSSVGVNWGTQASHPLPPRVVVQMLKDNNISRVKLFDADDSSLEALRGTSIEVVIAIPNKMLQQMADPATGAADTWVVHKVLRYAFQGGVNLKYVAVGNEPFLTSYNGTFINFTFPALQNIQNALNNANLGDKIKATIPMNADVLWNSALPSQGKFRNDTAEQMHQILDLFHQNNCPFTINIYPFISLADSENFPIDYAFFDSDTVQIHDGANTYTNTFDASYDTLVAALSDAGYPDMPIIVGEIGWPTDGFIAATPENAQRFNQGFLNHVEGGSGTPLRPNTPVEYYLFSLLDEDQKSIDPGNFERHWGIFAYDGKAKYPLSLPGVALNSTNSNTSSLVNATGVQYLPQQWCVVADDADLANLAESVSYACANSDCTEVEYGSSCNGVLDARGNASYAFNQYFQMNSQAPGSCNFNGLASITEEDPSVGDCKYIVQIAISFASTKTELTRMLYIMQIACFSIFLSL</sequence>
<dbReference type="InterPro" id="IPR044965">
    <property type="entry name" value="Glyco_hydro_17_plant"/>
</dbReference>
<dbReference type="Pfam" id="PF07983">
    <property type="entry name" value="X8"/>
    <property type="match status" value="1"/>
</dbReference>
<dbReference type="AlphaFoldDB" id="A0A8T2UN97"/>
<dbReference type="Gene3D" id="1.20.58.1040">
    <property type="match status" value="1"/>
</dbReference>
<feature type="chain" id="PRO_5035898007" description="glucan endo-1,3-beta-D-glucosidase" evidence="17">
    <location>
        <begin position="37"/>
        <end position="502"/>
    </location>
</feature>
<comment type="catalytic activity">
    <reaction evidence="1">
        <text>Hydrolysis of (1-&gt;3)-beta-D-glucosidic linkages in (1-&gt;3)-beta-D-glucans.</text>
        <dbReference type="EC" id="3.2.1.39"/>
    </reaction>
</comment>
<dbReference type="InterPro" id="IPR000490">
    <property type="entry name" value="Glyco_hydro_17"/>
</dbReference>
<evidence type="ECO:0000256" key="13">
    <source>
        <dbReference type="ARBA" id="ARBA00023288"/>
    </source>
</evidence>